<dbReference type="Ensembl" id="ENSANIT00000002180.1">
    <property type="protein sequence ID" value="ENSANIP00000002117.1"/>
    <property type="gene ID" value="ENSANIG00000001470.1"/>
</dbReference>
<evidence type="ECO:0000256" key="2">
    <source>
        <dbReference type="ARBA" id="ARBA00012513"/>
    </source>
</evidence>
<protein>
    <recommendedName>
        <fullName evidence="2">non-specific serine/threonine protein kinase</fullName>
        <ecNumber evidence="2">2.7.11.1</ecNumber>
    </recommendedName>
    <alternativeName>
        <fullName evidence="12">Fused homolog</fullName>
    </alternativeName>
</protein>
<dbReference type="InterPro" id="IPR017441">
    <property type="entry name" value="Protein_kinase_ATP_BS"/>
</dbReference>
<keyword evidence="8 13" id="KW-0067">ATP-binding</keyword>
<evidence type="ECO:0000256" key="3">
    <source>
        <dbReference type="ARBA" id="ARBA00022490"/>
    </source>
</evidence>
<dbReference type="AlphaFoldDB" id="A0A8B9M142"/>
<evidence type="ECO:0000313" key="17">
    <source>
        <dbReference type="Proteomes" id="UP000694541"/>
    </source>
</evidence>
<feature type="domain" description="Protein kinase" evidence="15">
    <location>
        <begin position="4"/>
        <end position="254"/>
    </location>
</feature>
<dbReference type="GO" id="GO:0007224">
    <property type="term" value="P:smoothened signaling pathway"/>
    <property type="evidence" value="ECO:0007669"/>
    <property type="project" value="TreeGrafter"/>
</dbReference>
<evidence type="ECO:0000256" key="12">
    <source>
        <dbReference type="ARBA" id="ARBA00075375"/>
    </source>
</evidence>
<dbReference type="Gene3D" id="1.10.510.10">
    <property type="entry name" value="Transferase(Phosphotransferase) domain 1"/>
    <property type="match status" value="1"/>
</dbReference>
<evidence type="ECO:0000256" key="5">
    <source>
        <dbReference type="ARBA" id="ARBA00022679"/>
    </source>
</evidence>
<proteinExistence type="predicted"/>
<keyword evidence="3" id="KW-0963">Cytoplasm</keyword>
<comment type="subcellular location">
    <subcellularLocation>
        <location evidence="1">Cytoplasm</location>
        <location evidence="1">Cytoskeleton</location>
    </subcellularLocation>
</comment>
<feature type="binding site" evidence="13">
    <location>
        <position position="33"/>
    </location>
    <ligand>
        <name>ATP</name>
        <dbReference type="ChEBI" id="CHEBI:30616"/>
    </ligand>
</feature>
<keyword evidence="7" id="KW-0418">Kinase</keyword>
<dbReference type="FunFam" id="3.30.200.20:FF:000042">
    <property type="entry name" value="Aurora kinase A"/>
    <property type="match status" value="1"/>
</dbReference>
<dbReference type="PROSITE" id="PS50011">
    <property type="entry name" value="PROTEIN_KINASE_DOM"/>
    <property type="match status" value="1"/>
</dbReference>
<keyword evidence="9" id="KW-0206">Cytoskeleton</keyword>
<evidence type="ECO:0000313" key="16">
    <source>
        <dbReference type="Ensembl" id="ENSANIP00000002117.1"/>
    </source>
</evidence>
<dbReference type="PANTHER" id="PTHR22983:SF6">
    <property type="entry name" value="SERINE_THREONINE-PROTEIN KINASE 36"/>
    <property type="match status" value="1"/>
</dbReference>
<evidence type="ECO:0000256" key="11">
    <source>
        <dbReference type="ARBA" id="ARBA00048679"/>
    </source>
</evidence>
<evidence type="ECO:0000256" key="1">
    <source>
        <dbReference type="ARBA" id="ARBA00004245"/>
    </source>
</evidence>
<organism evidence="16 17">
    <name type="scientific">Accipiter nisus</name>
    <name type="common">Eurasian sparrowhawk</name>
    <dbReference type="NCBI Taxonomy" id="211598"/>
    <lineage>
        <taxon>Eukaryota</taxon>
        <taxon>Metazoa</taxon>
        <taxon>Chordata</taxon>
        <taxon>Craniata</taxon>
        <taxon>Vertebrata</taxon>
        <taxon>Euteleostomi</taxon>
        <taxon>Archelosauria</taxon>
        <taxon>Archosauria</taxon>
        <taxon>Dinosauria</taxon>
        <taxon>Saurischia</taxon>
        <taxon>Theropoda</taxon>
        <taxon>Coelurosauria</taxon>
        <taxon>Aves</taxon>
        <taxon>Neognathae</taxon>
        <taxon>Neoaves</taxon>
        <taxon>Telluraves</taxon>
        <taxon>Accipitrimorphae</taxon>
        <taxon>Accipitriformes</taxon>
        <taxon>Accipitridae</taxon>
        <taxon>Accipitrinae</taxon>
        <taxon>Accipiter</taxon>
    </lineage>
</organism>
<dbReference type="FunFam" id="1.10.510.10:FF:000292">
    <property type="entry name" value="Serine/threonine-protein kinase 36"/>
    <property type="match status" value="1"/>
</dbReference>
<name>A0A8B9M142_9AVES</name>
<dbReference type="SUPFAM" id="SSF56112">
    <property type="entry name" value="Protein kinase-like (PK-like)"/>
    <property type="match status" value="1"/>
</dbReference>
<evidence type="ECO:0000256" key="9">
    <source>
        <dbReference type="ARBA" id="ARBA00023212"/>
    </source>
</evidence>
<comment type="catalytic activity">
    <reaction evidence="10">
        <text>L-threonyl-[protein] + ATP = O-phospho-L-threonyl-[protein] + ADP + H(+)</text>
        <dbReference type="Rhea" id="RHEA:46608"/>
        <dbReference type="Rhea" id="RHEA-COMP:11060"/>
        <dbReference type="Rhea" id="RHEA-COMP:11605"/>
        <dbReference type="ChEBI" id="CHEBI:15378"/>
        <dbReference type="ChEBI" id="CHEBI:30013"/>
        <dbReference type="ChEBI" id="CHEBI:30616"/>
        <dbReference type="ChEBI" id="CHEBI:61977"/>
        <dbReference type="ChEBI" id="CHEBI:456216"/>
        <dbReference type="EC" id="2.7.11.1"/>
    </reaction>
</comment>
<dbReference type="PROSITE" id="PS00108">
    <property type="entry name" value="PROTEIN_KINASE_ST"/>
    <property type="match status" value="1"/>
</dbReference>
<dbReference type="InterPro" id="IPR016024">
    <property type="entry name" value="ARM-type_fold"/>
</dbReference>
<dbReference type="Pfam" id="PF00069">
    <property type="entry name" value="Pkinase"/>
    <property type="match status" value="1"/>
</dbReference>
<keyword evidence="4" id="KW-0723">Serine/threonine-protein kinase</keyword>
<keyword evidence="17" id="KW-1185">Reference proteome</keyword>
<dbReference type="SUPFAM" id="SSF48371">
    <property type="entry name" value="ARM repeat"/>
    <property type="match status" value="1"/>
</dbReference>
<comment type="catalytic activity">
    <reaction evidence="11">
        <text>L-seryl-[protein] + ATP = O-phospho-L-seryl-[protein] + ADP + H(+)</text>
        <dbReference type="Rhea" id="RHEA:17989"/>
        <dbReference type="Rhea" id="RHEA-COMP:9863"/>
        <dbReference type="Rhea" id="RHEA-COMP:11604"/>
        <dbReference type="ChEBI" id="CHEBI:15378"/>
        <dbReference type="ChEBI" id="CHEBI:29999"/>
        <dbReference type="ChEBI" id="CHEBI:30616"/>
        <dbReference type="ChEBI" id="CHEBI:83421"/>
        <dbReference type="ChEBI" id="CHEBI:456216"/>
        <dbReference type="EC" id="2.7.11.1"/>
    </reaction>
</comment>
<dbReference type="InterPro" id="IPR011009">
    <property type="entry name" value="Kinase-like_dom_sf"/>
</dbReference>
<evidence type="ECO:0000256" key="4">
    <source>
        <dbReference type="ARBA" id="ARBA00022527"/>
    </source>
</evidence>
<dbReference type="GO" id="GO:0004674">
    <property type="term" value="F:protein serine/threonine kinase activity"/>
    <property type="evidence" value="ECO:0007669"/>
    <property type="project" value="UniProtKB-KW"/>
</dbReference>
<evidence type="ECO:0000256" key="10">
    <source>
        <dbReference type="ARBA" id="ARBA00047899"/>
    </source>
</evidence>
<dbReference type="PANTHER" id="PTHR22983">
    <property type="entry name" value="PROTEIN KINASE RELATED"/>
    <property type="match status" value="1"/>
</dbReference>
<dbReference type="InterPro" id="IPR000719">
    <property type="entry name" value="Prot_kinase_dom"/>
</dbReference>
<dbReference type="Proteomes" id="UP000694541">
    <property type="component" value="Unplaced"/>
</dbReference>
<dbReference type="GO" id="GO:0005737">
    <property type="term" value="C:cytoplasm"/>
    <property type="evidence" value="ECO:0007669"/>
    <property type="project" value="TreeGrafter"/>
</dbReference>
<dbReference type="GO" id="GO:0005856">
    <property type="term" value="C:cytoskeleton"/>
    <property type="evidence" value="ECO:0007669"/>
    <property type="project" value="UniProtKB-SubCell"/>
</dbReference>
<dbReference type="SMART" id="SM00220">
    <property type="entry name" value="S_TKc"/>
    <property type="match status" value="1"/>
</dbReference>
<dbReference type="CDD" id="cd14002">
    <property type="entry name" value="STKc_STK36"/>
    <property type="match status" value="1"/>
</dbReference>
<evidence type="ECO:0000256" key="14">
    <source>
        <dbReference type="SAM" id="MobiDB-lite"/>
    </source>
</evidence>
<keyword evidence="5" id="KW-0808">Transferase</keyword>
<dbReference type="Pfam" id="PF13646">
    <property type="entry name" value="HEAT_2"/>
    <property type="match status" value="1"/>
</dbReference>
<dbReference type="InterPro" id="IPR011989">
    <property type="entry name" value="ARM-like"/>
</dbReference>
<evidence type="ECO:0000259" key="15">
    <source>
        <dbReference type="PROSITE" id="PS50011"/>
    </source>
</evidence>
<evidence type="ECO:0000256" key="7">
    <source>
        <dbReference type="ARBA" id="ARBA00022777"/>
    </source>
</evidence>
<dbReference type="GO" id="GO:0005524">
    <property type="term" value="F:ATP binding"/>
    <property type="evidence" value="ECO:0007669"/>
    <property type="project" value="UniProtKB-UniRule"/>
</dbReference>
<dbReference type="Gene3D" id="1.25.10.10">
    <property type="entry name" value="Leucine-rich Repeat Variant"/>
    <property type="match status" value="2"/>
</dbReference>
<evidence type="ECO:0000256" key="6">
    <source>
        <dbReference type="ARBA" id="ARBA00022741"/>
    </source>
</evidence>
<feature type="region of interest" description="Disordered" evidence="14">
    <location>
        <begin position="1076"/>
        <end position="1099"/>
    </location>
</feature>
<reference evidence="16" key="1">
    <citation type="submission" date="2025-08" db="UniProtKB">
        <authorList>
            <consortium name="Ensembl"/>
        </authorList>
    </citation>
    <scope>IDENTIFICATION</scope>
</reference>
<dbReference type="PROSITE" id="PS00107">
    <property type="entry name" value="PROTEIN_KINASE_ATP"/>
    <property type="match status" value="1"/>
</dbReference>
<evidence type="ECO:0000256" key="8">
    <source>
        <dbReference type="ARBA" id="ARBA00022840"/>
    </source>
</evidence>
<accession>A0A8B9M142</accession>
<sequence>MEKYHVLEMIGEGSFGRVYKGRRKHSAQVVALKFIPKMGRSQKELKNLQREIEIMRGLHHPNIIQMLDSFETDKEVVVVTDYAEGELFQILEDDGSLPEDQVQTIAAQLVSALYYLHSHRILHRDMKPQNILLGKDGIVKLCDFGFARAMSIHTMVLTSIKGTPLYMSPELVEERPYDHTADLWSVGCILYELFVGTPPFYTSSIFQLVNLIVKDPVKWPTAISPVFKSFLQGLLMKDPRQRLSWPELLSHPFIAGRVTVIDDTEEHGISNPFTTKLSPELQALKEQQAHSMASRSGQSRILRKARQKMVEKAQKKVEESVGFPSLCSMVRSGSWRGLLPTHGEGKLKLGQEEEGKAKSFTDSAVSFTSEHSITQDYEREFAGAGAPLQPGTGRAEPQDRRSLETVDLESELESDEEWQHLIEATEPSAMQLSTPLSLLRDPAFQHRVQARLADSAQQVLEGMLEGASRLRPVLCVVGNLLATCCDSELLVHFCRELNVPLSLLCLAKQILESGSTKQVGVGPQRNLGSFWPCRVLVLAHRTSAFSRGHVSLLSSDPAASPSLQAFQESTSCFLALLLKLLAEPADSEMRLCQQSLLVRMPLSPFVSPSPPGTETVGLGVCVREDMAVEQGFATSELWSVVWHCIAVVLRVGSDKAALEGDTQGEGHPTAEPDWNLLSPQGTLLFLSLALFVFTRESHRCLPQLTQSHGVLMVTLRRLLPLSNKFRQAGEDGDPELVPAVVIQACQLLCFPFALDVDGDTLAFVMEAVRDSQIPAQLLQVCSRHLPFSYTELPMSLLCHLVVSDEQVVDQMVREAAASEHVMAFLTSALFSDSLTLTTDLLSLLTHVARACPEHLPFLQRILSGSDVADQPLTRLLGHQQPPIRAKTCNLLGNLLRHSHGFPQALQSQPGLLESLLGCLADQEESVRKAASFAVGNAAYHPSFPAGTLGRAVPRLTRLLNDTQARTRCNAALALGNLGQRWAELGDLLIESRAPHILLEVACRDPRETVREGALVALRALSQHPGIQQVLLSLRATEKLATLASGDLQPAAGGSPRPSSARHCEKLLRLLAPLCGARGSRTGSAPGPPDPGRPAAPHQR</sequence>
<evidence type="ECO:0000256" key="13">
    <source>
        <dbReference type="PROSITE-ProRule" id="PRU10141"/>
    </source>
</evidence>
<dbReference type="EC" id="2.7.11.1" evidence="2"/>
<dbReference type="InterPro" id="IPR008271">
    <property type="entry name" value="Ser/Thr_kinase_AS"/>
</dbReference>
<keyword evidence="6 13" id="KW-0547">Nucleotide-binding</keyword>
<reference evidence="16" key="2">
    <citation type="submission" date="2025-09" db="UniProtKB">
        <authorList>
            <consortium name="Ensembl"/>
        </authorList>
    </citation>
    <scope>IDENTIFICATION</scope>
</reference>